<evidence type="ECO:0000259" key="8">
    <source>
        <dbReference type="Pfam" id="PF04893"/>
    </source>
</evidence>
<keyword evidence="4 6" id="KW-1133">Transmembrane helix</keyword>
<dbReference type="PANTHER" id="PTHR21236:SF1">
    <property type="entry name" value="PROTEIN YIPF6"/>
    <property type="match status" value="1"/>
</dbReference>
<feature type="region of interest" description="Disordered" evidence="7">
    <location>
        <begin position="31"/>
        <end position="57"/>
    </location>
</feature>
<feature type="domain" description="Yip1" evidence="8">
    <location>
        <begin position="95"/>
        <end position="227"/>
    </location>
</feature>
<name>A0AAW1QTU1_9CHLO</name>
<evidence type="ECO:0000256" key="1">
    <source>
        <dbReference type="ARBA" id="ARBA00004141"/>
    </source>
</evidence>
<evidence type="ECO:0000256" key="5">
    <source>
        <dbReference type="ARBA" id="ARBA00023136"/>
    </source>
</evidence>
<evidence type="ECO:0000256" key="7">
    <source>
        <dbReference type="SAM" id="MobiDB-lite"/>
    </source>
</evidence>
<feature type="transmembrane region" description="Helical" evidence="6">
    <location>
        <begin position="98"/>
        <end position="118"/>
    </location>
</feature>
<accession>A0AAW1QTU1</accession>
<feature type="compositionally biased region" description="Polar residues" evidence="7">
    <location>
        <begin position="31"/>
        <end position="47"/>
    </location>
</feature>
<dbReference type="InterPro" id="IPR045231">
    <property type="entry name" value="Yip1/4-like"/>
</dbReference>
<feature type="transmembrane region" description="Helical" evidence="6">
    <location>
        <begin position="213"/>
        <end position="230"/>
    </location>
</feature>
<dbReference type="Pfam" id="PF04893">
    <property type="entry name" value="Yip1"/>
    <property type="match status" value="1"/>
</dbReference>
<protein>
    <recommendedName>
        <fullName evidence="6">Protein YIP</fullName>
    </recommendedName>
</protein>
<reference evidence="9 10" key="1">
    <citation type="journal article" date="2024" name="Nat. Commun.">
        <title>Phylogenomics reveals the evolutionary origins of lichenization in chlorophyte algae.</title>
        <authorList>
            <person name="Puginier C."/>
            <person name="Libourel C."/>
            <person name="Otte J."/>
            <person name="Skaloud P."/>
            <person name="Haon M."/>
            <person name="Grisel S."/>
            <person name="Petersen M."/>
            <person name="Berrin J.G."/>
            <person name="Delaux P.M."/>
            <person name="Dal Grande F."/>
            <person name="Keller J."/>
        </authorList>
    </citation>
    <scope>NUCLEOTIDE SEQUENCE [LARGE SCALE GENOMIC DNA]</scope>
    <source>
        <strain evidence="9 10">SAG 2043</strain>
    </source>
</reference>
<evidence type="ECO:0000256" key="6">
    <source>
        <dbReference type="RuleBase" id="RU361264"/>
    </source>
</evidence>
<evidence type="ECO:0000256" key="2">
    <source>
        <dbReference type="ARBA" id="ARBA00010596"/>
    </source>
</evidence>
<dbReference type="PANTHER" id="PTHR21236">
    <property type="entry name" value="GOLGI MEMBRANE PROTEIN YIP1"/>
    <property type="match status" value="1"/>
</dbReference>
<keyword evidence="3 6" id="KW-0812">Transmembrane</keyword>
<evidence type="ECO:0000313" key="9">
    <source>
        <dbReference type="EMBL" id="KAK9824705.1"/>
    </source>
</evidence>
<dbReference type="Proteomes" id="UP001489004">
    <property type="component" value="Unassembled WGS sequence"/>
</dbReference>
<organism evidence="9 10">
    <name type="scientific">[Myrmecia] bisecta</name>
    <dbReference type="NCBI Taxonomy" id="41462"/>
    <lineage>
        <taxon>Eukaryota</taxon>
        <taxon>Viridiplantae</taxon>
        <taxon>Chlorophyta</taxon>
        <taxon>core chlorophytes</taxon>
        <taxon>Trebouxiophyceae</taxon>
        <taxon>Trebouxiales</taxon>
        <taxon>Trebouxiaceae</taxon>
        <taxon>Myrmecia</taxon>
    </lineage>
</organism>
<sequence length="232" mass="24936">MAFNNKPSGSAFSEDVERLFQSEVPAVPVSTNFAQPNSPGSAGNYSPTAPGHSQPLNTLDEPVWDTVKRDLRRIYANLVLVVFPFKNRDQQSAALRNWDLWGPMAFTLTLAICLSIGAPKPSSVFSLVFGTLSAGAVILTVNVVLLGGNIGFFQSMCLLGYCIFPLDVAAIISLAVKTMLVRWIVVGIALAWSSWASVPFIGGSVSPARKALAVYPLLLLYTCMAWLALIKG</sequence>
<comment type="caution">
    <text evidence="9">The sequence shown here is derived from an EMBL/GenBank/DDBJ whole genome shotgun (WGS) entry which is preliminary data.</text>
</comment>
<evidence type="ECO:0000256" key="4">
    <source>
        <dbReference type="ARBA" id="ARBA00022989"/>
    </source>
</evidence>
<dbReference type="EMBL" id="JALJOR010000002">
    <property type="protein sequence ID" value="KAK9824705.1"/>
    <property type="molecule type" value="Genomic_DNA"/>
</dbReference>
<dbReference type="GO" id="GO:0006888">
    <property type="term" value="P:endoplasmic reticulum to Golgi vesicle-mediated transport"/>
    <property type="evidence" value="ECO:0007669"/>
    <property type="project" value="InterPro"/>
</dbReference>
<feature type="transmembrane region" description="Helical" evidence="6">
    <location>
        <begin position="158"/>
        <end position="176"/>
    </location>
</feature>
<dbReference type="AlphaFoldDB" id="A0AAW1QTU1"/>
<dbReference type="InterPro" id="IPR006977">
    <property type="entry name" value="Yip1_dom"/>
</dbReference>
<keyword evidence="5 6" id="KW-0472">Membrane</keyword>
<proteinExistence type="inferred from homology"/>
<comment type="subcellular location">
    <subcellularLocation>
        <location evidence="6">Golgi apparatus membrane</location>
        <topology evidence="6">Multi-pass membrane protein</topology>
    </subcellularLocation>
    <subcellularLocation>
        <location evidence="1">Membrane</location>
        <topology evidence="1">Multi-pass membrane protein</topology>
    </subcellularLocation>
</comment>
<feature type="transmembrane region" description="Helical" evidence="6">
    <location>
        <begin position="124"/>
        <end position="146"/>
    </location>
</feature>
<dbReference type="GO" id="GO:0000139">
    <property type="term" value="C:Golgi membrane"/>
    <property type="evidence" value="ECO:0007669"/>
    <property type="project" value="UniProtKB-SubCell"/>
</dbReference>
<comment type="similarity">
    <text evidence="2 6">Belongs to the YIP1 family.</text>
</comment>
<evidence type="ECO:0000256" key="3">
    <source>
        <dbReference type="ARBA" id="ARBA00022692"/>
    </source>
</evidence>
<evidence type="ECO:0000313" key="10">
    <source>
        <dbReference type="Proteomes" id="UP001489004"/>
    </source>
</evidence>
<feature type="transmembrane region" description="Helical" evidence="6">
    <location>
        <begin position="182"/>
        <end position="201"/>
    </location>
</feature>
<dbReference type="GO" id="GO:0005802">
    <property type="term" value="C:trans-Golgi network"/>
    <property type="evidence" value="ECO:0007669"/>
    <property type="project" value="TreeGrafter"/>
</dbReference>
<keyword evidence="10" id="KW-1185">Reference proteome</keyword>
<gene>
    <name evidence="9" type="ORF">WJX72_012542</name>
</gene>